<dbReference type="GO" id="GO:0005783">
    <property type="term" value="C:endoplasmic reticulum"/>
    <property type="evidence" value="ECO:0007669"/>
    <property type="project" value="TreeGrafter"/>
</dbReference>
<feature type="active site" evidence="6">
    <location>
        <position position="323"/>
    </location>
</feature>
<dbReference type="PANTHER" id="PTHR11742:SF6">
    <property type="entry name" value="MANNOSYL-OLIGOSACCHARIDE ALPHA-1,2-MANNOSIDASE IA-RELATED"/>
    <property type="match status" value="1"/>
</dbReference>
<dbReference type="AlphaFoldDB" id="A0A7S1FMD7"/>
<comment type="pathway">
    <text evidence="2">Protein modification; protein glycosylation.</text>
</comment>
<dbReference type="PRINTS" id="PR00747">
    <property type="entry name" value="GLYHDRLASE47"/>
</dbReference>
<evidence type="ECO:0000256" key="2">
    <source>
        <dbReference type="ARBA" id="ARBA00004922"/>
    </source>
</evidence>
<keyword evidence="9" id="KW-0326">Glycosidase</keyword>
<dbReference type="InterPro" id="IPR050749">
    <property type="entry name" value="Glycosyl_Hydrolase_47"/>
</dbReference>
<evidence type="ECO:0000256" key="3">
    <source>
        <dbReference type="ARBA" id="ARBA00007658"/>
    </source>
</evidence>
<dbReference type="SUPFAM" id="SSF48225">
    <property type="entry name" value="Seven-hairpin glycosidases"/>
    <property type="match status" value="1"/>
</dbReference>
<gene>
    <name evidence="11" type="ORF">CHYS00102_LOCUS4546</name>
</gene>
<feature type="compositionally biased region" description="Basic and acidic residues" evidence="10">
    <location>
        <begin position="1"/>
        <end position="20"/>
    </location>
</feature>
<dbReference type="InterPro" id="IPR036026">
    <property type="entry name" value="Seven-hairpin_glycosidases"/>
</dbReference>
<keyword evidence="7" id="KW-0106">Calcium</keyword>
<feature type="binding site" evidence="7">
    <location>
        <position position="548"/>
    </location>
    <ligand>
        <name>Ca(2+)</name>
        <dbReference type="ChEBI" id="CHEBI:29108"/>
    </ligand>
</feature>
<dbReference type="FunFam" id="1.50.10.10:FF:000055">
    <property type="entry name" value="alpha-1,2-Mannosidase"/>
    <property type="match status" value="1"/>
</dbReference>
<comment type="cofactor">
    <cofactor evidence="1 7">
        <name>Ca(2+)</name>
        <dbReference type="ChEBI" id="CHEBI:29108"/>
    </cofactor>
</comment>
<feature type="active site" description="Proton donor" evidence="6">
    <location>
        <position position="437"/>
    </location>
</feature>
<feature type="disulfide bond" evidence="8">
    <location>
        <begin position="387"/>
        <end position="423"/>
    </location>
</feature>
<feature type="active site" evidence="6">
    <location>
        <position position="461"/>
    </location>
</feature>
<keyword evidence="4 9" id="KW-0378">Hydrolase</keyword>
<protein>
    <recommendedName>
        <fullName evidence="9">alpha-1,2-Mannosidase</fullName>
        <ecNumber evidence="9">3.2.1.-</ecNumber>
    </recommendedName>
</protein>
<keyword evidence="7" id="KW-0479">Metal-binding</keyword>
<evidence type="ECO:0000313" key="11">
    <source>
        <dbReference type="EMBL" id="CAD8877362.1"/>
    </source>
</evidence>
<dbReference type="GO" id="GO:0005509">
    <property type="term" value="F:calcium ion binding"/>
    <property type="evidence" value="ECO:0007669"/>
    <property type="project" value="InterPro"/>
</dbReference>
<name>A0A7S1FMD7_9STRA</name>
<evidence type="ECO:0000256" key="6">
    <source>
        <dbReference type="PIRSR" id="PIRSR601382-1"/>
    </source>
</evidence>
<accession>A0A7S1FMD7</accession>
<feature type="region of interest" description="Disordered" evidence="10">
    <location>
        <begin position="1"/>
        <end position="105"/>
    </location>
</feature>
<comment type="similarity">
    <text evidence="3 9">Belongs to the glycosyl hydrolase 47 family.</text>
</comment>
<evidence type="ECO:0000256" key="5">
    <source>
        <dbReference type="ARBA" id="ARBA00023157"/>
    </source>
</evidence>
<evidence type="ECO:0000256" key="1">
    <source>
        <dbReference type="ARBA" id="ARBA00001913"/>
    </source>
</evidence>
<dbReference type="Gene3D" id="1.50.10.10">
    <property type="match status" value="1"/>
</dbReference>
<keyword evidence="5 8" id="KW-1015">Disulfide bond</keyword>
<dbReference type="GO" id="GO:0004571">
    <property type="term" value="F:mannosyl-oligosaccharide 1,2-alpha-mannosidase activity"/>
    <property type="evidence" value="ECO:0007669"/>
    <property type="project" value="InterPro"/>
</dbReference>
<evidence type="ECO:0000256" key="8">
    <source>
        <dbReference type="PIRSR" id="PIRSR601382-3"/>
    </source>
</evidence>
<dbReference type="InterPro" id="IPR012341">
    <property type="entry name" value="6hp_glycosidase-like_sf"/>
</dbReference>
<dbReference type="InterPro" id="IPR001382">
    <property type="entry name" value="Glyco_hydro_47"/>
</dbReference>
<dbReference type="Pfam" id="PF01532">
    <property type="entry name" value="Glyco_hydro_47"/>
    <property type="match status" value="1"/>
</dbReference>
<evidence type="ECO:0000256" key="9">
    <source>
        <dbReference type="RuleBase" id="RU361193"/>
    </source>
</evidence>
<evidence type="ECO:0000256" key="10">
    <source>
        <dbReference type="SAM" id="MobiDB-lite"/>
    </source>
</evidence>
<dbReference type="GO" id="GO:0005975">
    <property type="term" value="P:carbohydrate metabolic process"/>
    <property type="evidence" value="ECO:0007669"/>
    <property type="project" value="InterPro"/>
</dbReference>
<dbReference type="EC" id="3.2.1.-" evidence="9"/>
<sequence length="584" mass="66430">MAEVAAKHLEGTDRLHRHAGEIVLDSSGSSKKKKKKKALPHPKPQPEEEEAEAEAVVIATKRNEIFAHEKKTEEKKETKPETKKVELPKIGGASVEKDDPENRRRRDAVRDAMRHAWGGYEKYAFGKDEVSPLSHRAVENWGGMGNTLVDSLDTLWIMELYEEFDRAKEWVRTKLHYNVQNPISTFETTIRSLGGLLAAYDRSGDAVFLTKAVDLGDRLLATFNTKSGLPSGQSLLKKGTGGSAGWLRGSYVLAEVATLQVEFRYLAAVTGNRKYATTSEKVFHMLKEVEPEDGLYPYKLGWDAHTNKIRFTNTQISFGAMGDSFYEYLLKVWIQGGKKESMYREMYDKSIDGMANKLIQKTKKEKLTYIAERSNGRLQHKMDHLACFMGGLLALGAYTDPGGLDSERAQRDLQLAKDITYTCYQMYKQMPSGLAAEKFSFGCESKDMCPSSARFYILRPEFVESLFVLHHLTGDPTYRQWGWEIFQALEKHCKTDIAYASLKDVMVENPIKEDKMESFFLAETLKYLYLLFDEEGQVDLLEKHVLNTEAHPLRWITDTELQKLAIQNFDPQEVGPTIVHGEVW</sequence>
<reference evidence="11" key="1">
    <citation type="submission" date="2021-01" db="EMBL/GenBank/DDBJ databases">
        <authorList>
            <person name="Corre E."/>
            <person name="Pelletier E."/>
            <person name="Niang G."/>
            <person name="Scheremetjew M."/>
            <person name="Finn R."/>
            <person name="Kale V."/>
            <person name="Holt S."/>
            <person name="Cochrane G."/>
            <person name="Meng A."/>
            <person name="Brown T."/>
            <person name="Cohen L."/>
        </authorList>
    </citation>
    <scope>NUCLEOTIDE SEQUENCE</scope>
    <source>
        <strain evidence="11">308</strain>
    </source>
</reference>
<feature type="compositionally biased region" description="Basic residues" evidence="10">
    <location>
        <begin position="30"/>
        <end position="40"/>
    </location>
</feature>
<proteinExistence type="inferred from homology"/>
<dbReference type="EMBL" id="HBFR01006330">
    <property type="protein sequence ID" value="CAD8877362.1"/>
    <property type="molecule type" value="Transcribed_RNA"/>
</dbReference>
<evidence type="ECO:0000256" key="4">
    <source>
        <dbReference type="ARBA" id="ARBA00022801"/>
    </source>
</evidence>
<evidence type="ECO:0000256" key="7">
    <source>
        <dbReference type="PIRSR" id="PIRSR601382-2"/>
    </source>
</evidence>
<feature type="active site" description="Proton donor" evidence="6">
    <location>
        <position position="187"/>
    </location>
</feature>
<dbReference type="GO" id="GO:0000139">
    <property type="term" value="C:Golgi membrane"/>
    <property type="evidence" value="ECO:0007669"/>
    <property type="project" value="TreeGrafter"/>
</dbReference>
<feature type="compositionally biased region" description="Basic and acidic residues" evidence="10">
    <location>
        <begin position="61"/>
        <end position="87"/>
    </location>
</feature>
<organism evidence="11">
    <name type="scientific">Corethron hystrix</name>
    <dbReference type="NCBI Taxonomy" id="216773"/>
    <lineage>
        <taxon>Eukaryota</taxon>
        <taxon>Sar</taxon>
        <taxon>Stramenopiles</taxon>
        <taxon>Ochrophyta</taxon>
        <taxon>Bacillariophyta</taxon>
        <taxon>Coscinodiscophyceae</taxon>
        <taxon>Corethrophycidae</taxon>
        <taxon>Corethrales</taxon>
        <taxon>Corethraceae</taxon>
        <taxon>Corethron</taxon>
    </lineage>
</organism>
<feature type="compositionally biased region" description="Basic and acidic residues" evidence="10">
    <location>
        <begin position="95"/>
        <end position="105"/>
    </location>
</feature>
<dbReference type="PANTHER" id="PTHR11742">
    <property type="entry name" value="MANNOSYL-OLIGOSACCHARIDE ALPHA-1,2-MANNOSIDASE-RELATED"/>
    <property type="match status" value="1"/>
</dbReference>